<evidence type="ECO:0000256" key="5">
    <source>
        <dbReference type="ARBA" id="ARBA00022491"/>
    </source>
</evidence>
<keyword evidence="5" id="KW-0678">Repressor</keyword>
<keyword evidence="8" id="KW-0805">Transcription regulation</keyword>
<evidence type="ECO:0000256" key="9">
    <source>
        <dbReference type="ARBA" id="ARBA00023125"/>
    </source>
</evidence>
<proteinExistence type="inferred from homology"/>
<evidence type="ECO:0000313" key="11">
    <source>
        <dbReference type="EMBL" id="MFB0833254.1"/>
    </source>
</evidence>
<dbReference type="Gene3D" id="3.30.1490.190">
    <property type="match status" value="1"/>
</dbReference>
<keyword evidence="6" id="KW-0479">Metal-binding</keyword>
<evidence type="ECO:0000256" key="7">
    <source>
        <dbReference type="ARBA" id="ARBA00022833"/>
    </source>
</evidence>
<evidence type="ECO:0000256" key="1">
    <source>
        <dbReference type="ARBA" id="ARBA00004496"/>
    </source>
</evidence>
<reference evidence="11 12" key="1">
    <citation type="submission" date="2024-09" db="EMBL/GenBank/DDBJ databases">
        <authorList>
            <person name="Salinas-Garcia M.A."/>
            <person name="Prieme A."/>
        </authorList>
    </citation>
    <scope>NUCLEOTIDE SEQUENCE [LARGE SCALE GENOMIC DNA]</scope>
    <source>
        <strain evidence="11 12">DSM 21081</strain>
    </source>
</reference>
<dbReference type="EMBL" id="JBHDLJ010000001">
    <property type="protein sequence ID" value="MFB0833254.1"/>
    <property type="molecule type" value="Genomic_DNA"/>
</dbReference>
<dbReference type="InterPro" id="IPR036390">
    <property type="entry name" value="WH_DNA-bd_sf"/>
</dbReference>
<keyword evidence="12" id="KW-1185">Reference proteome</keyword>
<dbReference type="CDD" id="cd07153">
    <property type="entry name" value="Fur_like"/>
    <property type="match status" value="1"/>
</dbReference>
<evidence type="ECO:0000256" key="6">
    <source>
        <dbReference type="ARBA" id="ARBA00022723"/>
    </source>
</evidence>
<keyword evidence="9" id="KW-0238">DNA-binding</keyword>
<keyword evidence="7" id="KW-0862">Zinc</keyword>
<keyword evidence="4" id="KW-0963">Cytoplasm</keyword>
<evidence type="ECO:0000313" key="12">
    <source>
        <dbReference type="Proteomes" id="UP001575652"/>
    </source>
</evidence>
<dbReference type="RefSeq" id="WP_373970416.1">
    <property type="nucleotide sequence ID" value="NZ_JBHDLJ010000001.1"/>
</dbReference>
<dbReference type="InterPro" id="IPR036388">
    <property type="entry name" value="WH-like_DNA-bd_sf"/>
</dbReference>
<comment type="caution">
    <text evidence="11">The sequence shown here is derived from an EMBL/GenBank/DDBJ whole genome shotgun (WGS) entry which is preliminary data.</text>
</comment>
<comment type="subcellular location">
    <subcellularLocation>
        <location evidence="1">Cytoplasm</location>
    </subcellularLocation>
</comment>
<dbReference type="PANTHER" id="PTHR33202:SF2">
    <property type="entry name" value="FERRIC UPTAKE REGULATION PROTEIN"/>
    <property type="match status" value="1"/>
</dbReference>
<name>A0ABV4UIC3_9MICC</name>
<dbReference type="Pfam" id="PF01475">
    <property type="entry name" value="FUR"/>
    <property type="match status" value="1"/>
</dbReference>
<dbReference type="Gene3D" id="1.10.10.10">
    <property type="entry name" value="Winged helix-like DNA-binding domain superfamily/Winged helix DNA-binding domain"/>
    <property type="match status" value="1"/>
</dbReference>
<dbReference type="InterPro" id="IPR002481">
    <property type="entry name" value="FUR"/>
</dbReference>
<evidence type="ECO:0000256" key="4">
    <source>
        <dbReference type="ARBA" id="ARBA00022490"/>
    </source>
</evidence>
<protein>
    <submittedName>
        <fullName evidence="11">Fur family transcriptional regulator</fullName>
    </submittedName>
</protein>
<dbReference type="InterPro" id="IPR043135">
    <property type="entry name" value="Fur_C"/>
</dbReference>
<gene>
    <name evidence="11" type="ORF">ACETWP_01525</name>
</gene>
<comment type="similarity">
    <text evidence="2">Belongs to the Fur family.</text>
</comment>
<dbReference type="Proteomes" id="UP001575652">
    <property type="component" value="Unassembled WGS sequence"/>
</dbReference>
<evidence type="ECO:0000256" key="3">
    <source>
        <dbReference type="ARBA" id="ARBA00011738"/>
    </source>
</evidence>
<comment type="subunit">
    <text evidence="3">Homodimer.</text>
</comment>
<organism evidence="11 12">
    <name type="scientific">Arthrobacter halodurans</name>
    <dbReference type="NCBI Taxonomy" id="516699"/>
    <lineage>
        <taxon>Bacteria</taxon>
        <taxon>Bacillati</taxon>
        <taxon>Actinomycetota</taxon>
        <taxon>Actinomycetes</taxon>
        <taxon>Micrococcales</taxon>
        <taxon>Micrococcaceae</taxon>
        <taxon>Arthrobacter</taxon>
    </lineage>
</organism>
<sequence length="140" mass="15462">MSSPDAERRGTEQRVTKQRLAVAAALRELDDFVSAQDLHRGLRDRGDKVSLATVYRILQSMADDELVDVLRGAEGEAVYRRCRADHHHHHLVCRGCGKTVEVEAPAVESWAARVSAEHGYTNPTHTVEIYGLCPACSARG</sequence>
<dbReference type="PANTHER" id="PTHR33202">
    <property type="entry name" value="ZINC UPTAKE REGULATION PROTEIN"/>
    <property type="match status" value="1"/>
</dbReference>
<keyword evidence="10" id="KW-0804">Transcription</keyword>
<evidence type="ECO:0000256" key="2">
    <source>
        <dbReference type="ARBA" id="ARBA00007957"/>
    </source>
</evidence>
<evidence type="ECO:0000256" key="10">
    <source>
        <dbReference type="ARBA" id="ARBA00023163"/>
    </source>
</evidence>
<dbReference type="SUPFAM" id="SSF46785">
    <property type="entry name" value="Winged helix' DNA-binding domain"/>
    <property type="match status" value="1"/>
</dbReference>
<accession>A0ABV4UIC3</accession>
<evidence type="ECO:0000256" key="8">
    <source>
        <dbReference type="ARBA" id="ARBA00023015"/>
    </source>
</evidence>